<dbReference type="InterPro" id="IPR003447">
    <property type="entry name" value="FEMABX"/>
</dbReference>
<dbReference type="InterPro" id="IPR016181">
    <property type="entry name" value="Acyl_CoA_acyltransferase"/>
</dbReference>
<reference evidence="8 9" key="1">
    <citation type="submission" date="2019-05" db="EMBL/GenBank/DDBJ databases">
        <title>Georgenia *** sp. nov., and Georgenia *** sp. nov., isolated from the intestinal contents of plateau pika (Ochotona curzoniae) in the Qinghai-Tibet plateau of China.</title>
        <authorList>
            <person name="Tian Z."/>
        </authorList>
    </citation>
    <scope>NUCLEOTIDE SEQUENCE [LARGE SCALE GENOMIC DNA]</scope>
    <source>
        <strain evidence="8 9">Z294</strain>
    </source>
</reference>
<dbReference type="PANTHER" id="PTHR36174:SF1">
    <property type="entry name" value="LIPID II:GLYCINE GLYCYLTRANSFERASE"/>
    <property type="match status" value="1"/>
</dbReference>
<comment type="similarity">
    <text evidence="1">Belongs to the FemABX family.</text>
</comment>
<evidence type="ECO:0000259" key="7">
    <source>
        <dbReference type="Pfam" id="PF13480"/>
    </source>
</evidence>
<keyword evidence="2" id="KW-0808">Transferase</keyword>
<accession>A0ABX5VLQ2</accession>
<keyword evidence="4" id="KW-0573">Peptidoglycan synthesis</keyword>
<dbReference type="RefSeq" id="WP_139948490.1">
    <property type="nucleotide sequence ID" value="NZ_CP040899.1"/>
</dbReference>
<evidence type="ECO:0000313" key="8">
    <source>
        <dbReference type="EMBL" id="QDB79414.1"/>
    </source>
</evidence>
<keyword evidence="6" id="KW-0961">Cell wall biogenesis/degradation</keyword>
<evidence type="ECO:0000313" key="9">
    <source>
        <dbReference type="Proteomes" id="UP000313948"/>
    </source>
</evidence>
<gene>
    <name evidence="8" type="ORF">FE251_08555</name>
</gene>
<evidence type="ECO:0000256" key="6">
    <source>
        <dbReference type="ARBA" id="ARBA00023316"/>
    </source>
</evidence>
<protein>
    <submittedName>
        <fullName evidence="8">Peptidoglycan bridge formation glycyltransferase FemA/FemB family protein</fullName>
    </submittedName>
</protein>
<keyword evidence="5" id="KW-0012">Acyltransferase</keyword>
<evidence type="ECO:0000256" key="1">
    <source>
        <dbReference type="ARBA" id="ARBA00009943"/>
    </source>
</evidence>
<organism evidence="8 9">
    <name type="scientific">Georgenia wutianyii</name>
    <dbReference type="NCBI Taxonomy" id="2585135"/>
    <lineage>
        <taxon>Bacteria</taxon>
        <taxon>Bacillati</taxon>
        <taxon>Actinomycetota</taxon>
        <taxon>Actinomycetes</taxon>
        <taxon>Micrococcales</taxon>
        <taxon>Bogoriellaceae</taxon>
        <taxon>Georgenia</taxon>
    </lineage>
</organism>
<dbReference type="Gene3D" id="3.40.630.30">
    <property type="match status" value="1"/>
</dbReference>
<evidence type="ECO:0000256" key="3">
    <source>
        <dbReference type="ARBA" id="ARBA00022960"/>
    </source>
</evidence>
<dbReference type="PROSITE" id="PS51191">
    <property type="entry name" value="FEMABX"/>
    <property type="match status" value="1"/>
</dbReference>
<dbReference type="SUPFAM" id="SSF55729">
    <property type="entry name" value="Acyl-CoA N-acyltransferases (Nat)"/>
    <property type="match status" value="2"/>
</dbReference>
<dbReference type="PANTHER" id="PTHR36174">
    <property type="entry name" value="LIPID II:GLYCINE GLYCYLTRANSFERASE"/>
    <property type="match status" value="1"/>
</dbReference>
<feature type="domain" description="BioF2-like acetyltransferase" evidence="7">
    <location>
        <begin position="148"/>
        <end position="282"/>
    </location>
</feature>
<proteinExistence type="inferred from homology"/>
<evidence type="ECO:0000256" key="2">
    <source>
        <dbReference type="ARBA" id="ARBA00022679"/>
    </source>
</evidence>
<evidence type="ECO:0000256" key="4">
    <source>
        <dbReference type="ARBA" id="ARBA00022984"/>
    </source>
</evidence>
<dbReference type="EMBL" id="CP040899">
    <property type="protein sequence ID" value="QDB79414.1"/>
    <property type="molecule type" value="Genomic_DNA"/>
</dbReference>
<keyword evidence="3" id="KW-0133">Cell shape</keyword>
<sequence length="346" mass="38308">MSLRPVDDATYRELAAGLALPIEQAPVWAAFDAVVAGRSHWGRLAYEEDGVPAAVVSLAEVRGPGGFRYLWAKNGPVWLVEPTAQREAALRRELAARLRQVDPRLVFVRLHALHEAPDLRPVMQGITYDRTVIVDLDRSEEDVFAAMKQQGRRAIRKAMKDESLTVTEETGLDEAAFAELYEVFVETGEREGFGPHPARRYLDMLTTLGPEHARVFVTRRDGRVLAWALVLVNDGAALYSVGASNAEARSAYAADLLHWHVMRTLLAEGVRSYDLAGAGSERFPGLSGLTQFKTKFEKEITEVAPAWDMPVHPLAYDALVRALGAKRWATAQARGLLSRVRGRRSA</sequence>
<dbReference type="Proteomes" id="UP000313948">
    <property type="component" value="Chromosome"/>
</dbReference>
<dbReference type="InterPro" id="IPR050644">
    <property type="entry name" value="PG_Glycine_Bridge_Synth"/>
</dbReference>
<keyword evidence="9" id="KW-1185">Reference proteome</keyword>
<dbReference type="InterPro" id="IPR038740">
    <property type="entry name" value="BioF2-like_GNAT_dom"/>
</dbReference>
<name>A0ABX5VLQ2_9MICO</name>
<evidence type="ECO:0000256" key="5">
    <source>
        <dbReference type="ARBA" id="ARBA00023315"/>
    </source>
</evidence>
<dbReference type="Pfam" id="PF13480">
    <property type="entry name" value="Acetyltransf_6"/>
    <property type="match status" value="1"/>
</dbReference>